<feature type="transmembrane region" description="Helical" evidence="1">
    <location>
        <begin position="190"/>
        <end position="215"/>
    </location>
</feature>
<name>A0A6J6DX43_9ZZZZ</name>
<accession>A0A6J6DX43</accession>
<sequence>MTKSSTPSPTRRAIGVLRILFGLMVFSMVVWQIADRLANNVFRPAEYFSYFTVQTCLAITVLFIAAGIYSWNHKTDTRLLTIVRVSIFSYSIVMLVVYNVLLRDVAPAAADANYVWPVFPNEFEHVWAPILVVIDWIFAPGRFPLRLRAMWWALIYPLAWVGFSLVRGAMTGWWPYPFLDPTGPNGVTGVVVYVAGIAAFMAFNAFIAVLIGWAWSKRKRAAK</sequence>
<organism evidence="2">
    <name type="scientific">freshwater metagenome</name>
    <dbReference type="NCBI Taxonomy" id="449393"/>
    <lineage>
        <taxon>unclassified sequences</taxon>
        <taxon>metagenomes</taxon>
        <taxon>ecological metagenomes</taxon>
    </lineage>
</organism>
<keyword evidence="1" id="KW-0812">Transmembrane</keyword>
<dbReference type="NCBIfam" id="NF038065">
    <property type="entry name" value="Pr6Pr"/>
    <property type="match status" value="1"/>
</dbReference>
<dbReference type="AlphaFoldDB" id="A0A6J6DX43"/>
<keyword evidence="1" id="KW-0472">Membrane</keyword>
<evidence type="ECO:0000256" key="1">
    <source>
        <dbReference type="SAM" id="Phobius"/>
    </source>
</evidence>
<dbReference type="InterPro" id="IPR049713">
    <property type="entry name" value="Pr6Pr-like"/>
</dbReference>
<gene>
    <name evidence="2" type="ORF">UFOPK1591_01019</name>
</gene>
<feature type="transmembrane region" description="Helical" evidence="1">
    <location>
        <begin position="150"/>
        <end position="170"/>
    </location>
</feature>
<reference evidence="2" key="1">
    <citation type="submission" date="2020-05" db="EMBL/GenBank/DDBJ databases">
        <authorList>
            <person name="Chiriac C."/>
            <person name="Salcher M."/>
            <person name="Ghai R."/>
            <person name="Kavagutti S V."/>
        </authorList>
    </citation>
    <scope>NUCLEOTIDE SEQUENCE</scope>
</reference>
<proteinExistence type="predicted"/>
<evidence type="ECO:0000313" key="2">
    <source>
        <dbReference type="EMBL" id="CAB4565658.1"/>
    </source>
</evidence>
<feature type="transmembrane region" description="Helical" evidence="1">
    <location>
        <begin position="12"/>
        <end position="33"/>
    </location>
</feature>
<dbReference type="EMBL" id="CAEZTD010000079">
    <property type="protein sequence ID" value="CAB4565658.1"/>
    <property type="molecule type" value="Genomic_DNA"/>
</dbReference>
<feature type="transmembrane region" description="Helical" evidence="1">
    <location>
        <begin position="81"/>
        <end position="101"/>
    </location>
</feature>
<keyword evidence="1" id="KW-1133">Transmembrane helix</keyword>
<protein>
    <submittedName>
        <fullName evidence="2">Unannotated protein</fullName>
    </submittedName>
</protein>
<feature type="transmembrane region" description="Helical" evidence="1">
    <location>
        <begin position="48"/>
        <end position="69"/>
    </location>
</feature>
<feature type="transmembrane region" description="Helical" evidence="1">
    <location>
        <begin position="126"/>
        <end position="143"/>
    </location>
</feature>